<protein>
    <submittedName>
        <fullName evidence="2">DUF4234 domain-containing protein</fullName>
    </submittedName>
</protein>
<evidence type="ECO:0000256" key="1">
    <source>
        <dbReference type="SAM" id="Phobius"/>
    </source>
</evidence>
<proteinExistence type="predicted"/>
<feature type="transmembrane region" description="Helical" evidence="1">
    <location>
        <begin position="34"/>
        <end position="55"/>
    </location>
</feature>
<feature type="transmembrane region" description="Helical" evidence="1">
    <location>
        <begin position="127"/>
        <end position="146"/>
    </location>
</feature>
<evidence type="ECO:0000313" key="3">
    <source>
        <dbReference type="Proteomes" id="UP000502297"/>
    </source>
</evidence>
<organism evidence="2 3">
    <name type="scientific">Acinetobacter shaoyimingii</name>
    <dbReference type="NCBI Taxonomy" id="2715164"/>
    <lineage>
        <taxon>Bacteria</taxon>
        <taxon>Pseudomonadati</taxon>
        <taxon>Pseudomonadota</taxon>
        <taxon>Gammaproteobacteria</taxon>
        <taxon>Moraxellales</taxon>
        <taxon>Moraxellaceae</taxon>
        <taxon>Acinetobacter</taxon>
    </lineage>
</organism>
<dbReference type="EMBL" id="CP049801">
    <property type="protein sequence ID" value="QIO05203.1"/>
    <property type="molecule type" value="Genomic_DNA"/>
</dbReference>
<evidence type="ECO:0000313" key="2">
    <source>
        <dbReference type="EMBL" id="QIO05203.1"/>
    </source>
</evidence>
<sequence>MSELHSNNDLQVQQLPEPSIHEITSKEHKVPTQYIISIDKFIILNIFTFGLYHIWWIFKAWRFFLQKDQSDIMPAMRTIFAIIFLYPLFSKILDYAKEKNYSEDFSKPFLLIIYLLLSVIAQAPDPYWIITFLSFLCLIPAFKALNYAKLHSTEFKTIERTAWGTKYIVTIVIGSIFWMLVLFALYLEMTEPQM</sequence>
<keyword evidence="1" id="KW-0472">Membrane</keyword>
<keyword evidence="1" id="KW-1133">Transmembrane helix</keyword>
<dbReference type="KEGG" id="asha:G8E00_04105"/>
<dbReference type="Proteomes" id="UP000502297">
    <property type="component" value="Chromosome"/>
</dbReference>
<reference evidence="2 3" key="1">
    <citation type="submission" date="2020-03" db="EMBL/GenBank/DDBJ databases">
        <authorList>
            <person name="Zhu W."/>
        </authorList>
    </citation>
    <scope>NUCLEOTIDE SEQUENCE [LARGE SCALE GENOMIC DNA]</scope>
    <source>
        <strain evidence="2 3">323-1</strain>
    </source>
</reference>
<dbReference type="RefSeq" id="WP_166222116.1">
    <property type="nucleotide sequence ID" value="NZ_CP049801.1"/>
</dbReference>
<dbReference type="AlphaFoldDB" id="A0A6G8RU14"/>
<feature type="transmembrane region" description="Helical" evidence="1">
    <location>
        <begin position="105"/>
        <end position="121"/>
    </location>
</feature>
<feature type="transmembrane region" description="Helical" evidence="1">
    <location>
        <begin position="75"/>
        <end position="93"/>
    </location>
</feature>
<feature type="transmembrane region" description="Helical" evidence="1">
    <location>
        <begin position="167"/>
        <end position="187"/>
    </location>
</feature>
<keyword evidence="3" id="KW-1185">Reference proteome</keyword>
<name>A0A6G8RU14_9GAMM</name>
<gene>
    <name evidence="2" type="ORF">G8E00_04105</name>
</gene>
<accession>A0A6G8RU14</accession>
<keyword evidence="1" id="KW-0812">Transmembrane</keyword>